<accession>A0ACD1BGD3</accession>
<proteinExistence type="predicted"/>
<protein>
    <submittedName>
        <fullName evidence="1">Toxic anion resistance protein</fullName>
    </submittedName>
</protein>
<gene>
    <name evidence="1" type="ORF">HH195_03765</name>
</gene>
<dbReference type="Proteomes" id="UP000594603">
    <property type="component" value="Chromosome"/>
</dbReference>
<sequence length="371" mass="42775">MNMNNMQNNMDNNSMVSDDSIFNQMDEYKTHLRSLKEVQDLTSEVNVENPNSILQFGQRASEGISKVSDELLNSMKAVKTEEATEMLSSLTRIMDKFDVKELQNQDGKEGKISFFGKMFKKVQTSVADLFQKYDTMGIEVEKVYVILRKYEGEIRESNNRLKRLFDGNVEYYKLLEKYIVAGELAIEEIDNYINQYNLANNINEEEKRMMMQRLELSKEMLSQRVYDLRVAENVAIQAVPAIQNIQMSNFNLMRKINSSFIITLPIFKQCLAQAIILKRQEIQAKSIKQLDDKTNELLQRNAANTAAQSVRIAKMASSSSINIETLEKTYNTILKGIEETKAIEEANRIQRNENIGRLENIKKDLKGKIVI</sequence>
<evidence type="ECO:0000313" key="1">
    <source>
        <dbReference type="EMBL" id="QPJ86505.1"/>
    </source>
</evidence>
<evidence type="ECO:0000313" key="2">
    <source>
        <dbReference type="Proteomes" id="UP000594603"/>
    </source>
</evidence>
<organism evidence="1 2">
    <name type="scientific">Candidatus Sarcina troglodytae</name>
    <dbReference type="NCBI Taxonomy" id="2726954"/>
    <lineage>
        <taxon>Bacteria</taxon>
        <taxon>Bacillati</taxon>
        <taxon>Bacillota</taxon>
        <taxon>Clostridia</taxon>
        <taxon>Eubacteriales</taxon>
        <taxon>Clostridiaceae</taxon>
        <taxon>Sarcina</taxon>
    </lineage>
</organism>
<reference evidence="1" key="1">
    <citation type="submission" date="2020-04" db="EMBL/GenBank/DDBJ databases">
        <title>A novel bacterium ('Candidatus Sarcina troglodytae' sp. nov.) linked to a protracted, uniformly lethal epizootic among sanctuary western chimpanzees (Pan troglodytes verus) in Sierra Leone.</title>
        <authorList>
            <person name="Owens L.A."/>
            <person name="Colitti B."/>
            <person name="Hirji I."/>
            <person name="Pizaro A."/>
            <person name="Jaffe J.E."/>
            <person name="Moittie S."/>
            <person name="Bishop-Lilly K.A."/>
            <person name="Estrella L.A."/>
            <person name="Voegtly L.J."/>
            <person name="Kuhn J.H."/>
            <person name="Suen G."/>
            <person name="Deblois C.L."/>
            <person name="Dunn C."/>
            <person name="Juan-Salles C."/>
            <person name="Goldberg T.L."/>
        </authorList>
    </citation>
    <scope>NUCLEOTIDE SEQUENCE</scope>
    <source>
        <strain evidence="1">JB2</strain>
    </source>
</reference>
<name>A0ACD1BGD3_9CLOT</name>
<dbReference type="EMBL" id="CP051754">
    <property type="protein sequence ID" value="QPJ86505.1"/>
    <property type="molecule type" value="Genomic_DNA"/>
</dbReference>
<keyword evidence="2" id="KW-1185">Reference proteome</keyword>